<keyword evidence="1" id="KW-1133">Transmembrane helix</keyword>
<keyword evidence="1" id="KW-0812">Transmembrane</keyword>
<comment type="caution">
    <text evidence="2">The sequence shown here is derived from an EMBL/GenBank/DDBJ whole genome shotgun (WGS) entry which is preliminary data.</text>
</comment>
<gene>
    <name evidence="2" type="ORF">EAH73_09735</name>
</gene>
<dbReference type="EMBL" id="RCYZ01000003">
    <property type="protein sequence ID" value="TPG66660.1"/>
    <property type="molecule type" value="Genomic_DNA"/>
</dbReference>
<evidence type="ECO:0008006" key="4">
    <source>
        <dbReference type="Google" id="ProtNLM"/>
    </source>
</evidence>
<organism evidence="2 3">
    <name type="scientific">Hymenobacter nivis</name>
    <dbReference type="NCBI Taxonomy" id="1850093"/>
    <lineage>
        <taxon>Bacteria</taxon>
        <taxon>Pseudomonadati</taxon>
        <taxon>Bacteroidota</taxon>
        <taxon>Cytophagia</taxon>
        <taxon>Cytophagales</taxon>
        <taxon>Hymenobacteraceae</taxon>
        <taxon>Hymenobacter</taxon>
    </lineage>
</organism>
<keyword evidence="3" id="KW-1185">Reference proteome</keyword>
<keyword evidence="1" id="KW-0472">Membrane</keyword>
<evidence type="ECO:0000313" key="3">
    <source>
        <dbReference type="Proteomes" id="UP000317646"/>
    </source>
</evidence>
<reference evidence="2 3" key="1">
    <citation type="journal article" date="2019" name="Environ. Microbiol.">
        <title>Species interactions and distinct microbial communities in high Arctic permafrost affected cryosols are associated with the CH4 and CO2 gas fluxes.</title>
        <authorList>
            <person name="Altshuler I."/>
            <person name="Hamel J."/>
            <person name="Turney S."/>
            <person name="Magnuson E."/>
            <person name="Levesque R."/>
            <person name="Greer C."/>
            <person name="Whyte L.G."/>
        </authorList>
    </citation>
    <scope>NUCLEOTIDE SEQUENCE [LARGE SCALE GENOMIC DNA]</scope>
    <source>
        <strain evidence="2 3">S9.2P</strain>
    </source>
</reference>
<sequence>MAEDLIYYNSRWRYALLTGGSLAFVAVGGWMVVSEGNWGGGLASVFFFGACAAIGAWQFFDSRPRLQISDAGITDRTLGVGTIRWHDIAGAYVRSVNREFFICLHLRNEAAYVGRLSPLKQKLKAANQALGFTPIAINLSGVAIDPEQLLEYILKQAAATQLVRPDFPLN</sequence>
<name>A0A502GZU0_9BACT</name>
<dbReference type="NCBIfam" id="NF041635">
    <property type="entry name" value="STM3941_fam"/>
    <property type="match status" value="1"/>
</dbReference>
<evidence type="ECO:0000256" key="1">
    <source>
        <dbReference type="SAM" id="Phobius"/>
    </source>
</evidence>
<dbReference type="Proteomes" id="UP000317646">
    <property type="component" value="Unassembled WGS sequence"/>
</dbReference>
<dbReference type="InterPro" id="IPR048136">
    <property type="entry name" value="STM3941-like"/>
</dbReference>
<dbReference type="AlphaFoldDB" id="A0A502GZU0"/>
<evidence type="ECO:0000313" key="2">
    <source>
        <dbReference type="EMBL" id="TPG66660.1"/>
    </source>
</evidence>
<dbReference type="OrthoDB" id="6028159at2"/>
<feature type="transmembrane region" description="Helical" evidence="1">
    <location>
        <begin position="38"/>
        <end position="60"/>
    </location>
</feature>
<accession>A0A502GZU0</accession>
<proteinExistence type="predicted"/>
<feature type="transmembrane region" description="Helical" evidence="1">
    <location>
        <begin position="12"/>
        <end position="32"/>
    </location>
</feature>
<dbReference type="RefSeq" id="WP_140466299.1">
    <property type="nucleotide sequence ID" value="NZ_RCYZ01000003.1"/>
</dbReference>
<protein>
    <recommendedName>
        <fullName evidence="4">PH domain-containing protein</fullName>
    </recommendedName>
</protein>